<feature type="domain" description="Protein kinase" evidence="21">
    <location>
        <begin position="339"/>
        <end position="677"/>
    </location>
</feature>
<dbReference type="InterPro" id="IPR000719">
    <property type="entry name" value="Prot_kinase_dom"/>
</dbReference>
<dbReference type="GO" id="GO:0005524">
    <property type="term" value="F:ATP binding"/>
    <property type="evidence" value="ECO:0007669"/>
    <property type="project" value="UniProtKB-KW"/>
</dbReference>
<evidence type="ECO:0000313" key="23">
    <source>
        <dbReference type="Proteomes" id="UP001153076"/>
    </source>
</evidence>
<dbReference type="Pfam" id="PF00069">
    <property type="entry name" value="Pkinase"/>
    <property type="match status" value="1"/>
</dbReference>
<dbReference type="PROSITE" id="PS50011">
    <property type="entry name" value="PROTEIN_KINASE_DOM"/>
    <property type="match status" value="1"/>
</dbReference>
<keyword evidence="8" id="KW-0677">Repeat</keyword>
<evidence type="ECO:0000256" key="19">
    <source>
        <dbReference type="SAM" id="Phobius"/>
    </source>
</evidence>
<gene>
    <name evidence="22" type="ORF">Cgig2_004439</name>
</gene>
<evidence type="ECO:0000256" key="11">
    <source>
        <dbReference type="ARBA" id="ARBA00022840"/>
    </source>
</evidence>
<keyword evidence="7 20" id="KW-0732">Signal</keyword>
<dbReference type="GO" id="GO:0016020">
    <property type="term" value="C:membrane"/>
    <property type="evidence" value="ECO:0007669"/>
    <property type="project" value="UniProtKB-SubCell"/>
</dbReference>
<keyword evidence="4" id="KW-0433">Leucine-rich repeat</keyword>
<dbReference type="InterPro" id="IPR011009">
    <property type="entry name" value="Kinase-like_dom_sf"/>
</dbReference>
<evidence type="ECO:0000256" key="20">
    <source>
        <dbReference type="SAM" id="SignalP"/>
    </source>
</evidence>
<evidence type="ECO:0000256" key="7">
    <source>
        <dbReference type="ARBA" id="ARBA00022729"/>
    </source>
</evidence>
<keyword evidence="14" id="KW-0675">Receptor</keyword>
<dbReference type="PANTHER" id="PTHR27000:SF642">
    <property type="entry name" value="INACTIVE LEUCINE-RICH REPEAT RECEPTOR KINASE XIAO-RELATED"/>
    <property type="match status" value="1"/>
</dbReference>
<sequence>MELNSTKLNFSPLFLLSFVFLSHATLDLDRSDYNAFKTIQRDLGISRQHPSFIRNPCNSPAVSCERRVAGNFTSALRITRLAYDSEQLSGFLPPVIGQLTELRELTLSNNQLVDQLPQEIIDCKKLEVLNLKNNRFSGHVPSQVSKLTRLRELDLSSNKFSGDLSFLTYFPNLEKLLLSDNLFTGKIPASLKSFRNLRFFDISGNDHIQGAIPVLNGVEHISSEVSASSLVPRRYRLAENSTRRSNHSTSRTSPGPAQAPSPSAAPHKHRKTARKLAAWLLGFLAGGVAGGVSGSVFSMFVKVVLILIKGKGKGSGPAIFSPLIKKAEDLAFLEKEDGLASLEMIGRGGCGEVYKAELPGSNGKIIAIKKIYESPKDASELNEEESRMLTQRMRQIRSEIQTVGRIRHRNLLPLLAHVPRPDCHFLVYEYMKNGSLEDIMRQIADGSREFDWLSRYRVALGVAAGLEYLHMSNNPRIIHRDLKPANILLDDDMEPRIADFGFAKEVPVENTHMTTSHVLVGNGYEEQMLQVLKIACFCTLDDPKQRPNTIAEQSFGLPQKLDALNSIRLHFSLFFLLSFIILSHAELYLDRSVYNAFKIIQCDLGISRQHPSFIRNPCNSSTRKNFTSALSITHISYNPEQLQGFLSPPTTNLLTNYSKKFSTSRTTYLSNHVPSQLSKLTCLLELDLSSNKFSRDITFLTYFPNLEKLLFSDNLFTGKIPASLRFFWNLRFFDISRNDGIRGSIPVLNRVEHVLRSFYKQTSSDEMLAEHSSTGSNHSSSGSRKSNRNSPDPAQAPSPSASIHKHHKKGKKELTAWLLGFLAGGLAFLEFVNVALILIQGRGKQSRDSRPSIFSPLIKKAKDLVFIEKEDCLVSLRTIERGGCGEAYKAEIPGSNGEITAIKKIYEPSQDAAMLIEEDRKTLNKKMRQIQAEIQTVGRIRHRYLLPLLAHIPRPDCHCLARIADFGLAVENTQMSTSHMLGSVGYIAPEYFQTAKPTDKCDRSEQPRRAIDPQLMGNGYEEQMLLVLKTARFCIRDDPKQSLTVRMSGVSCFKSNTKLPLLSP</sequence>
<dbReference type="Pfam" id="PF00560">
    <property type="entry name" value="LRR_1"/>
    <property type="match status" value="1"/>
</dbReference>
<reference evidence="22" key="1">
    <citation type="submission" date="2022-04" db="EMBL/GenBank/DDBJ databases">
        <title>Carnegiea gigantea Genome sequencing and assembly v2.</title>
        <authorList>
            <person name="Copetti D."/>
            <person name="Sanderson M.J."/>
            <person name="Burquez A."/>
            <person name="Wojciechowski M.F."/>
        </authorList>
    </citation>
    <scope>NUCLEOTIDE SEQUENCE</scope>
    <source>
        <strain evidence="22">SGP5-SGP5p</strain>
        <tissue evidence="22">Aerial part</tissue>
    </source>
</reference>
<dbReference type="AlphaFoldDB" id="A0A9Q1JUT1"/>
<dbReference type="OrthoDB" id="4062651at2759"/>
<dbReference type="InterPro" id="IPR001611">
    <property type="entry name" value="Leu-rich_rpt"/>
</dbReference>
<keyword evidence="5" id="KW-0808">Transferase</keyword>
<feature type="signal peptide" evidence="20">
    <location>
        <begin position="1"/>
        <end position="24"/>
    </location>
</feature>
<evidence type="ECO:0000256" key="1">
    <source>
        <dbReference type="ARBA" id="ARBA00004479"/>
    </source>
</evidence>
<accession>A0A9Q1JUT1</accession>
<evidence type="ECO:0000256" key="4">
    <source>
        <dbReference type="ARBA" id="ARBA00022614"/>
    </source>
</evidence>
<comment type="caution">
    <text evidence="22">The sequence shown here is derived from an EMBL/GenBank/DDBJ whole genome shotgun (WGS) entry which is preliminary data.</text>
</comment>
<keyword evidence="9" id="KW-0547">Nucleotide-binding</keyword>
<keyword evidence="23" id="KW-1185">Reference proteome</keyword>
<dbReference type="Pfam" id="PF13855">
    <property type="entry name" value="LRR_8"/>
    <property type="match status" value="1"/>
</dbReference>
<organism evidence="22 23">
    <name type="scientific">Carnegiea gigantea</name>
    <dbReference type="NCBI Taxonomy" id="171969"/>
    <lineage>
        <taxon>Eukaryota</taxon>
        <taxon>Viridiplantae</taxon>
        <taxon>Streptophyta</taxon>
        <taxon>Embryophyta</taxon>
        <taxon>Tracheophyta</taxon>
        <taxon>Spermatophyta</taxon>
        <taxon>Magnoliopsida</taxon>
        <taxon>eudicotyledons</taxon>
        <taxon>Gunneridae</taxon>
        <taxon>Pentapetalae</taxon>
        <taxon>Caryophyllales</taxon>
        <taxon>Cactineae</taxon>
        <taxon>Cactaceae</taxon>
        <taxon>Cactoideae</taxon>
        <taxon>Echinocereeae</taxon>
        <taxon>Carnegiea</taxon>
    </lineage>
</organism>
<dbReference type="GO" id="GO:0004674">
    <property type="term" value="F:protein serine/threonine kinase activity"/>
    <property type="evidence" value="ECO:0007669"/>
    <property type="project" value="UniProtKB-KW"/>
</dbReference>
<comment type="subcellular location">
    <subcellularLocation>
        <location evidence="1">Membrane</location>
        <topology evidence="1">Single-pass type I membrane protein</topology>
    </subcellularLocation>
</comment>
<evidence type="ECO:0000256" key="6">
    <source>
        <dbReference type="ARBA" id="ARBA00022692"/>
    </source>
</evidence>
<evidence type="ECO:0000256" key="10">
    <source>
        <dbReference type="ARBA" id="ARBA00022777"/>
    </source>
</evidence>
<dbReference type="EC" id="2.7.11.1" evidence="2"/>
<comment type="catalytic activity">
    <reaction evidence="16">
        <text>L-threonyl-[protein] + ATP = O-phospho-L-threonyl-[protein] + ADP + H(+)</text>
        <dbReference type="Rhea" id="RHEA:46608"/>
        <dbReference type="Rhea" id="RHEA-COMP:11060"/>
        <dbReference type="Rhea" id="RHEA-COMP:11605"/>
        <dbReference type="ChEBI" id="CHEBI:15378"/>
        <dbReference type="ChEBI" id="CHEBI:30013"/>
        <dbReference type="ChEBI" id="CHEBI:30616"/>
        <dbReference type="ChEBI" id="CHEBI:61977"/>
        <dbReference type="ChEBI" id="CHEBI:456216"/>
        <dbReference type="EC" id="2.7.11.1"/>
    </reaction>
</comment>
<dbReference type="InterPro" id="IPR032675">
    <property type="entry name" value="LRR_dom_sf"/>
</dbReference>
<evidence type="ECO:0000256" key="5">
    <source>
        <dbReference type="ARBA" id="ARBA00022679"/>
    </source>
</evidence>
<dbReference type="Gene3D" id="3.80.10.10">
    <property type="entry name" value="Ribonuclease Inhibitor"/>
    <property type="match status" value="2"/>
</dbReference>
<evidence type="ECO:0000256" key="18">
    <source>
        <dbReference type="SAM" id="MobiDB-lite"/>
    </source>
</evidence>
<evidence type="ECO:0000256" key="17">
    <source>
        <dbReference type="ARBA" id="ARBA00048679"/>
    </source>
</evidence>
<evidence type="ECO:0000256" key="12">
    <source>
        <dbReference type="ARBA" id="ARBA00022989"/>
    </source>
</evidence>
<feature type="transmembrane region" description="Helical" evidence="19">
    <location>
        <begin position="814"/>
        <end position="839"/>
    </location>
</feature>
<dbReference type="SMART" id="SM00220">
    <property type="entry name" value="S_TKc"/>
    <property type="match status" value="1"/>
</dbReference>
<feature type="compositionally biased region" description="Low complexity" evidence="18">
    <location>
        <begin position="247"/>
        <end position="265"/>
    </location>
</feature>
<feature type="region of interest" description="Disordered" evidence="18">
    <location>
        <begin position="238"/>
        <end position="268"/>
    </location>
</feature>
<feature type="transmembrane region" description="Helical" evidence="19">
    <location>
        <begin position="569"/>
        <end position="589"/>
    </location>
</feature>
<dbReference type="SUPFAM" id="SSF56112">
    <property type="entry name" value="Protein kinase-like (PK-like)"/>
    <property type="match status" value="2"/>
</dbReference>
<keyword evidence="11" id="KW-0067">ATP-binding</keyword>
<feature type="region of interest" description="Disordered" evidence="18">
    <location>
        <begin position="769"/>
        <end position="806"/>
    </location>
</feature>
<keyword evidence="3" id="KW-0723">Serine/threonine-protein kinase</keyword>
<evidence type="ECO:0000256" key="15">
    <source>
        <dbReference type="ARBA" id="ARBA00023180"/>
    </source>
</evidence>
<dbReference type="SUPFAM" id="SSF52058">
    <property type="entry name" value="L domain-like"/>
    <property type="match status" value="1"/>
</dbReference>
<dbReference type="FunFam" id="3.80.10.10:FF:000041">
    <property type="entry name" value="LRR receptor-like serine/threonine-protein kinase ERECTA"/>
    <property type="match status" value="1"/>
</dbReference>
<name>A0A9Q1JUT1_9CARY</name>
<protein>
    <recommendedName>
        <fullName evidence="2">non-specific serine/threonine protein kinase</fullName>
        <ecNumber evidence="2">2.7.11.1</ecNumber>
    </recommendedName>
</protein>
<feature type="transmembrane region" description="Helical" evidence="19">
    <location>
        <begin position="276"/>
        <end position="308"/>
    </location>
</feature>
<evidence type="ECO:0000256" key="8">
    <source>
        <dbReference type="ARBA" id="ARBA00022737"/>
    </source>
</evidence>
<comment type="catalytic activity">
    <reaction evidence="17">
        <text>L-seryl-[protein] + ATP = O-phospho-L-seryl-[protein] + ADP + H(+)</text>
        <dbReference type="Rhea" id="RHEA:17989"/>
        <dbReference type="Rhea" id="RHEA-COMP:9863"/>
        <dbReference type="Rhea" id="RHEA-COMP:11604"/>
        <dbReference type="ChEBI" id="CHEBI:15378"/>
        <dbReference type="ChEBI" id="CHEBI:29999"/>
        <dbReference type="ChEBI" id="CHEBI:30616"/>
        <dbReference type="ChEBI" id="CHEBI:83421"/>
        <dbReference type="ChEBI" id="CHEBI:456216"/>
        <dbReference type="EC" id="2.7.11.1"/>
    </reaction>
</comment>
<dbReference type="Gene3D" id="3.30.200.20">
    <property type="entry name" value="Phosphorylase Kinase, domain 1"/>
    <property type="match status" value="1"/>
</dbReference>
<evidence type="ECO:0000256" key="13">
    <source>
        <dbReference type="ARBA" id="ARBA00023136"/>
    </source>
</evidence>
<proteinExistence type="predicted"/>
<dbReference type="EMBL" id="JAKOGI010000689">
    <property type="protein sequence ID" value="KAJ8431407.1"/>
    <property type="molecule type" value="Genomic_DNA"/>
</dbReference>
<dbReference type="Gene3D" id="1.10.510.10">
    <property type="entry name" value="Transferase(Phosphotransferase) domain 1"/>
    <property type="match status" value="2"/>
</dbReference>
<dbReference type="InterPro" id="IPR008271">
    <property type="entry name" value="Ser/Thr_kinase_AS"/>
</dbReference>
<dbReference type="PROSITE" id="PS00108">
    <property type="entry name" value="PROTEIN_KINASE_ST"/>
    <property type="match status" value="1"/>
</dbReference>
<evidence type="ECO:0000256" key="14">
    <source>
        <dbReference type="ARBA" id="ARBA00023170"/>
    </source>
</evidence>
<dbReference type="Proteomes" id="UP001153076">
    <property type="component" value="Unassembled WGS sequence"/>
</dbReference>
<evidence type="ECO:0000256" key="16">
    <source>
        <dbReference type="ARBA" id="ARBA00047899"/>
    </source>
</evidence>
<keyword evidence="13 19" id="KW-0472">Membrane</keyword>
<evidence type="ECO:0000256" key="2">
    <source>
        <dbReference type="ARBA" id="ARBA00012513"/>
    </source>
</evidence>
<evidence type="ECO:0000313" key="22">
    <source>
        <dbReference type="EMBL" id="KAJ8431407.1"/>
    </source>
</evidence>
<keyword evidence="6 19" id="KW-0812">Transmembrane</keyword>
<feature type="chain" id="PRO_5040139585" description="non-specific serine/threonine protein kinase" evidence="20">
    <location>
        <begin position="25"/>
        <end position="1064"/>
    </location>
</feature>
<keyword evidence="15" id="KW-0325">Glycoprotein</keyword>
<evidence type="ECO:0000259" key="21">
    <source>
        <dbReference type="PROSITE" id="PS50011"/>
    </source>
</evidence>
<evidence type="ECO:0000256" key="3">
    <source>
        <dbReference type="ARBA" id="ARBA00022527"/>
    </source>
</evidence>
<dbReference type="PANTHER" id="PTHR27000">
    <property type="entry name" value="LEUCINE-RICH REPEAT RECEPTOR-LIKE PROTEIN KINASE FAMILY PROTEIN-RELATED"/>
    <property type="match status" value="1"/>
</dbReference>
<dbReference type="FunFam" id="1.10.510.10:FF:001023">
    <property type="entry name" value="Os07g0541700 protein"/>
    <property type="match status" value="1"/>
</dbReference>
<feature type="compositionally biased region" description="Low complexity" evidence="18">
    <location>
        <begin position="771"/>
        <end position="802"/>
    </location>
</feature>
<keyword evidence="12 19" id="KW-1133">Transmembrane helix</keyword>
<evidence type="ECO:0000256" key="9">
    <source>
        <dbReference type="ARBA" id="ARBA00022741"/>
    </source>
</evidence>
<keyword evidence="10" id="KW-0418">Kinase</keyword>